<dbReference type="Gene3D" id="3.30.450.40">
    <property type="match status" value="1"/>
</dbReference>
<evidence type="ECO:0000259" key="5">
    <source>
        <dbReference type="PROSITE" id="PS51078"/>
    </source>
</evidence>
<sequence length="258" mass="27804">MDPELERSGTLERGLAVLQHVGLKQEISTNAIATQLGLSRSAVYRIVHTLKQLDYLEADHVTGRVRLGTRLVELGVRAMSSSDLHRAAPRFLAALAEKSGETTYLAVPDGNAMVYVATEQSAGAVTLKCRLGARRPQHATSLGKAYLSALSEVDRVDRLRRMKLERLTGNTIVEVPRLLDELVTARRQGWALDDIENEPGVGCVAAPIRDRSGAPVAAMSVAGPAERVLPRRGELAGLVVAAATALSRRLGHVPEQRA</sequence>
<comment type="caution">
    <text evidence="6">The sequence shown here is derived from an EMBL/GenBank/DDBJ whole genome shotgun (WGS) entry which is preliminary data.</text>
</comment>
<dbReference type="InterPro" id="IPR036390">
    <property type="entry name" value="WH_DNA-bd_sf"/>
</dbReference>
<dbReference type="InterPro" id="IPR029016">
    <property type="entry name" value="GAF-like_dom_sf"/>
</dbReference>
<proteinExistence type="predicted"/>
<dbReference type="EMBL" id="BAAANN010000009">
    <property type="protein sequence ID" value="GAA1955874.1"/>
    <property type="molecule type" value="Genomic_DNA"/>
</dbReference>
<dbReference type="SMART" id="SM00346">
    <property type="entry name" value="HTH_ICLR"/>
    <property type="match status" value="1"/>
</dbReference>
<dbReference type="SUPFAM" id="SSF46785">
    <property type="entry name" value="Winged helix' DNA-binding domain"/>
    <property type="match status" value="1"/>
</dbReference>
<evidence type="ECO:0000256" key="2">
    <source>
        <dbReference type="ARBA" id="ARBA00023125"/>
    </source>
</evidence>
<keyword evidence="2" id="KW-0238">DNA-binding</keyword>
<reference evidence="6 7" key="1">
    <citation type="journal article" date="2019" name="Int. J. Syst. Evol. Microbiol.">
        <title>The Global Catalogue of Microorganisms (GCM) 10K type strain sequencing project: providing services to taxonomists for standard genome sequencing and annotation.</title>
        <authorList>
            <consortium name="The Broad Institute Genomics Platform"/>
            <consortium name="The Broad Institute Genome Sequencing Center for Infectious Disease"/>
            <person name="Wu L."/>
            <person name="Ma J."/>
        </authorList>
    </citation>
    <scope>NUCLEOTIDE SEQUENCE [LARGE SCALE GENOMIC DNA]</scope>
    <source>
        <strain evidence="6 7">JCM 14545</strain>
    </source>
</reference>
<evidence type="ECO:0000256" key="1">
    <source>
        <dbReference type="ARBA" id="ARBA00023015"/>
    </source>
</evidence>
<dbReference type="PANTHER" id="PTHR30136">
    <property type="entry name" value="HELIX-TURN-HELIX TRANSCRIPTIONAL REGULATOR, ICLR FAMILY"/>
    <property type="match status" value="1"/>
</dbReference>
<feature type="domain" description="IclR-ED" evidence="5">
    <location>
        <begin position="70"/>
        <end position="252"/>
    </location>
</feature>
<dbReference type="Proteomes" id="UP001501116">
    <property type="component" value="Unassembled WGS sequence"/>
</dbReference>
<dbReference type="InterPro" id="IPR036388">
    <property type="entry name" value="WH-like_DNA-bd_sf"/>
</dbReference>
<evidence type="ECO:0000256" key="3">
    <source>
        <dbReference type="ARBA" id="ARBA00023163"/>
    </source>
</evidence>
<evidence type="ECO:0000313" key="6">
    <source>
        <dbReference type="EMBL" id="GAA1955874.1"/>
    </source>
</evidence>
<dbReference type="PROSITE" id="PS51078">
    <property type="entry name" value="ICLR_ED"/>
    <property type="match status" value="1"/>
</dbReference>
<dbReference type="InterPro" id="IPR050707">
    <property type="entry name" value="HTH_MetabolicPath_Reg"/>
</dbReference>
<dbReference type="SUPFAM" id="SSF55781">
    <property type="entry name" value="GAF domain-like"/>
    <property type="match status" value="1"/>
</dbReference>
<dbReference type="PROSITE" id="PS51077">
    <property type="entry name" value="HTH_ICLR"/>
    <property type="match status" value="1"/>
</dbReference>
<gene>
    <name evidence="6" type="ORF">GCM10009754_27080</name>
</gene>
<protein>
    <submittedName>
        <fullName evidence="6">IclR family transcriptional regulator</fullName>
    </submittedName>
</protein>
<dbReference type="PANTHER" id="PTHR30136:SF24">
    <property type="entry name" value="HTH-TYPE TRANSCRIPTIONAL REPRESSOR ALLR"/>
    <property type="match status" value="1"/>
</dbReference>
<dbReference type="Gene3D" id="1.10.10.10">
    <property type="entry name" value="Winged helix-like DNA-binding domain superfamily/Winged helix DNA-binding domain"/>
    <property type="match status" value="1"/>
</dbReference>
<keyword evidence="7" id="KW-1185">Reference proteome</keyword>
<dbReference type="Pfam" id="PF01614">
    <property type="entry name" value="IclR_C"/>
    <property type="match status" value="1"/>
</dbReference>
<evidence type="ECO:0000259" key="4">
    <source>
        <dbReference type="PROSITE" id="PS51077"/>
    </source>
</evidence>
<organism evidence="6 7">
    <name type="scientific">Amycolatopsis minnesotensis</name>
    <dbReference type="NCBI Taxonomy" id="337894"/>
    <lineage>
        <taxon>Bacteria</taxon>
        <taxon>Bacillati</taxon>
        <taxon>Actinomycetota</taxon>
        <taxon>Actinomycetes</taxon>
        <taxon>Pseudonocardiales</taxon>
        <taxon>Pseudonocardiaceae</taxon>
        <taxon>Amycolatopsis</taxon>
    </lineage>
</organism>
<feature type="domain" description="HTH iclR-type" evidence="4">
    <location>
        <begin position="8"/>
        <end position="69"/>
    </location>
</feature>
<evidence type="ECO:0000313" key="7">
    <source>
        <dbReference type="Proteomes" id="UP001501116"/>
    </source>
</evidence>
<accession>A0ABN2QQJ5</accession>
<dbReference type="InterPro" id="IPR014757">
    <property type="entry name" value="Tscrpt_reg_IclR_C"/>
</dbReference>
<name>A0ABN2QQJ5_9PSEU</name>
<dbReference type="InterPro" id="IPR005471">
    <property type="entry name" value="Tscrpt_reg_IclR_N"/>
</dbReference>
<dbReference type="Pfam" id="PF09339">
    <property type="entry name" value="HTH_IclR"/>
    <property type="match status" value="1"/>
</dbReference>
<keyword evidence="3" id="KW-0804">Transcription</keyword>
<keyword evidence="1" id="KW-0805">Transcription regulation</keyword>
<dbReference type="RefSeq" id="WP_344417439.1">
    <property type="nucleotide sequence ID" value="NZ_BAAANN010000009.1"/>
</dbReference>